<organism evidence="1 2">
    <name type="scientific">Plenodomus tracheiphilus IPT5</name>
    <dbReference type="NCBI Taxonomy" id="1408161"/>
    <lineage>
        <taxon>Eukaryota</taxon>
        <taxon>Fungi</taxon>
        <taxon>Dikarya</taxon>
        <taxon>Ascomycota</taxon>
        <taxon>Pezizomycotina</taxon>
        <taxon>Dothideomycetes</taxon>
        <taxon>Pleosporomycetidae</taxon>
        <taxon>Pleosporales</taxon>
        <taxon>Pleosporineae</taxon>
        <taxon>Leptosphaeriaceae</taxon>
        <taxon>Plenodomus</taxon>
    </lineage>
</organism>
<reference evidence="1" key="1">
    <citation type="submission" date="2020-01" db="EMBL/GenBank/DDBJ databases">
        <authorList>
            <consortium name="DOE Joint Genome Institute"/>
            <person name="Haridas S."/>
            <person name="Albert R."/>
            <person name="Binder M."/>
            <person name="Bloem J."/>
            <person name="Labutti K."/>
            <person name="Salamov A."/>
            <person name="Andreopoulos B."/>
            <person name="Baker S.E."/>
            <person name="Barry K."/>
            <person name="Bills G."/>
            <person name="Bluhm B.H."/>
            <person name="Cannon C."/>
            <person name="Castanera R."/>
            <person name="Culley D.E."/>
            <person name="Daum C."/>
            <person name="Ezra D."/>
            <person name="Gonzalez J.B."/>
            <person name="Henrissat B."/>
            <person name="Kuo A."/>
            <person name="Liang C."/>
            <person name="Lipzen A."/>
            <person name="Lutzoni F."/>
            <person name="Magnuson J."/>
            <person name="Mondo S."/>
            <person name="Nolan M."/>
            <person name="Ohm R."/>
            <person name="Pangilinan J."/>
            <person name="Park H.-J."/>
            <person name="Ramirez L."/>
            <person name="Alfaro M."/>
            <person name="Sun H."/>
            <person name="Tritt A."/>
            <person name="Yoshinaga Y."/>
            <person name="Zwiers L.-H."/>
            <person name="Turgeon B.G."/>
            <person name="Goodwin S.B."/>
            <person name="Spatafora J.W."/>
            <person name="Crous P.W."/>
            <person name="Grigoriev I.V."/>
        </authorList>
    </citation>
    <scope>NUCLEOTIDE SEQUENCE</scope>
    <source>
        <strain evidence="1">IPT5</strain>
    </source>
</reference>
<dbReference type="AlphaFoldDB" id="A0A6A7AQS8"/>
<gene>
    <name evidence="1" type="ORF">T440DRAFT_559443</name>
</gene>
<dbReference type="Proteomes" id="UP000799423">
    <property type="component" value="Unassembled WGS sequence"/>
</dbReference>
<dbReference type="OrthoDB" id="2101473at2759"/>
<accession>A0A6A7AQS8</accession>
<evidence type="ECO:0000313" key="2">
    <source>
        <dbReference type="Proteomes" id="UP000799423"/>
    </source>
</evidence>
<keyword evidence="2" id="KW-1185">Reference proteome</keyword>
<evidence type="ECO:0000313" key="1">
    <source>
        <dbReference type="EMBL" id="KAF2844707.1"/>
    </source>
</evidence>
<dbReference type="Pfam" id="PF04299">
    <property type="entry name" value="FMN_bind_2"/>
    <property type="match status" value="1"/>
</dbReference>
<sequence length="230" mass="25992">MHVRLKSEAQPLTAERDSSRFYVHPNITSDDQVHLGILRGHLARANPQAKALIEHLNPQLQDVNQDSTQPPQILQRDVMILFNSPTHHYITPKFYTDTKPSTGKVVPTWNYAAVQVYGRATIYYNTKDPATSTFLDKQIRDLSQQSETKIMGFKDEEAWQVDDAPKSYIELLRKAIIGVEIEVTDIGGKWKMSQESNDGDRRGVVKGFRALGGEVGEEMARVVEERGKGE</sequence>
<dbReference type="SUPFAM" id="SSF50475">
    <property type="entry name" value="FMN-binding split barrel"/>
    <property type="match status" value="1"/>
</dbReference>
<dbReference type="Gene3D" id="2.30.110.10">
    <property type="entry name" value="Electron Transport, Fmn-binding Protein, Chain A"/>
    <property type="match status" value="1"/>
</dbReference>
<dbReference type="PANTHER" id="PTHR35802">
    <property type="entry name" value="PROTEASE SYNTHASE AND SPORULATION PROTEIN PAI 2"/>
    <property type="match status" value="1"/>
</dbReference>
<evidence type="ECO:0008006" key="3">
    <source>
        <dbReference type="Google" id="ProtNLM"/>
    </source>
</evidence>
<dbReference type="EMBL" id="MU006366">
    <property type="protein sequence ID" value="KAF2844707.1"/>
    <property type="molecule type" value="Genomic_DNA"/>
</dbReference>
<protein>
    <recommendedName>
        <fullName evidence="3">Transcriptional regulator</fullName>
    </recommendedName>
</protein>
<dbReference type="PANTHER" id="PTHR35802:SF1">
    <property type="entry name" value="PROTEASE SYNTHASE AND SPORULATION PROTEIN PAI 2"/>
    <property type="match status" value="1"/>
</dbReference>
<name>A0A6A7AQS8_9PLEO</name>
<proteinExistence type="predicted"/>
<dbReference type="InterPro" id="IPR007396">
    <property type="entry name" value="TR_PAI2-type"/>
</dbReference>
<dbReference type="InterPro" id="IPR012349">
    <property type="entry name" value="Split_barrel_FMN-bd"/>
</dbReference>